<sequence>MCEDIGWAMAAALTARLGSVHSDEREWAQSGCTPQANLRAAQVQPARTREIVCTRPLHSPGQVCLSERNISVCKSTGPTLTLNANARYLSCGRERAARVASASSKGATDAAPSNEISTNWPYVSPDKEKR</sequence>
<protein>
    <submittedName>
        <fullName evidence="2">Uncharacterized protein</fullName>
    </submittedName>
</protein>
<dbReference type="EMBL" id="KV426031">
    <property type="protein sequence ID" value="KZV91259.1"/>
    <property type="molecule type" value="Genomic_DNA"/>
</dbReference>
<feature type="region of interest" description="Disordered" evidence="1">
    <location>
        <begin position="101"/>
        <end position="130"/>
    </location>
</feature>
<evidence type="ECO:0000313" key="3">
    <source>
        <dbReference type="Proteomes" id="UP000077266"/>
    </source>
</evidence>
<reference evidence="2 3" key="1">
    <citation type="journal article" date="2016" name="Mol. Biol. Evol.">
        <title>Comparative Genomics of Early-Diverging Mushroom-Forming Fungi Provides Insights into the Origins of Lignocellulose Decay Capabilities.</title>
        <authorList>
            <person name="Nagy L.G."/>
            <person name="Riley R."/>
            <person name="Tritt A."/>
            <person name="Adam C."/>
            <person name="Daum C."/>
            <person name="Floudas D."/>
            <person name="Sun H."/>
            <person name="Yadav J.S."/>
            <person name="Pangilinan J."/>
            <person name="Larsson K.H."/>
            <person name="Matsuura K."/>
            <person name="Barry K."/>
            <person name="Labutti K."/>
            <person name="Kuo R."/>
            <person name="Ohm R.A."/>
            <person name="Bhattacharya S.S."/>
            <person name="Shirouzu T."/>
            <person name="Yoshinaga Y."/>
            <person name="Martin F.M."/>
            <person name="Grigoriev I.V."/>
            <person name="Hibbett D.S."/>
        </authorList>
    </citation>
    <scope>NUCLEOTIDE SEQUENCE [LARGE SCALE GENOMIC DNA]</scope>
    <source>
        <strain evidence="2 3">HHB12029</strain>
    </source>
</reference>
<evidence type="ECO:0000256" key="1">
    <source>
        <dbReference type="SAM" id="MobiDB-lite"/>
    </source>
</evidence>
<accession>A0A166AEX9</accession>
<gene>
    <name evidence="2" type="ORF">EXIGLDRAFT_101333</name>
</gene>
<keyword evidence="3" id="KW-1185">Reference proteome</keyword>
<dbReference type="Proteomes" id="UP000077266">
    <property type="component" value="Unassembled WGS sequence"/>
</dbReference>
<dbReference type="AlphaFoldDB" id="A0A166AEX9"/>
<organism evidence="2 3">
    <name type="scientific">Exidia glandulosa HHB12029</name>
    <dbReference type="NCBI Taxonomy" id="1314781"/>
    <lineage>
        <taxon>Eukaryota</taxon>
        <taxon>Fungi</taxon>
        <taxon>Dikarya</taxon>
        <taxon>Basidiomycota</taxon>
        <taxon>Agaricomycotina</taxon>
        <taxon>Agaricomycetes</taxon>
        <taxon>Auriculariales</taxon>
        <taxon>Exidiaceae</taxon>
        <taxon>Exidia</taxon>
    </lineage>
</organism>
<evidence type="ECO:0000313" key="2">
    <source>
        <dbReference type="EMBL" id="KZV91259.1"/>
    </source>
</evidence>
<proteinExistence type="predicted"/>
<dbReference type="InParanoid" id="A0A166AEX9"/>
<name>A0A166AEX9_EXIGL</name>